<comment type="caution">
    <text evidence="3">The sequence shown here is derived from an EMBL/GenBank/DDBJ whole genome shotgun (WGS) entry which is preliminary data.</text>
</comment>
<dbReference type="InterPro" id="IPR025493">
    <property type="entry name" value="DUF4384"/>
</dbReference>
<dbReference type="Gene3D" id="3.40.50.1460">
    <property type="match status" value="1"/>
</dbReference>
<gene>
    <name evidence="3" type="ORF">ABFV72_08735</name>
</gene>
<name>A0ABV0D5Z6_9GAMM</name>
<dbReference type="Pfam" id="PF14326">
    <property type="entry name" value="DUF4384"/>
    <property type="match status" value="1"/>
</dbReference>
<accession>A0ABV0D5Z6</accession>
<protein>
    <submittedName>
        <fullName evidence="3">Caspase family protein</fullName>
    </submittedName>
</protein>
<keyword evidence="4" id="KW-1185">Reference proteome</keyword>
<evidence type="ECO:0000313" key="4">
    <source>
        <dbReference type="Proteomes" id="UP001414441"/>
    </source>
</evidence>
<feature type="domain" description="Peptidase C14 caspase" evidence="1">
    <location>
        <begin position="45"/>
        <end position="278"/>
    </location>
</feature>
<dbReference type="Pfam" id="PF00656">
    <property type="entry name" value="Peptidase_C14"/>
    <property type="match status" value="1"/>
</dbReference>
<dbReference type="EMBL" id="JBDLOB010000004">
    <property type="protein sequence ID" value="MEN8626096.1"/>
    <property type="molecule type" value="Genomic_DNA"/>
</dbReference>
<evidence type="ECO:0000259" key="2">
    <source>
        <dbReference type="Pfam" id="PF14326"/>
    </source>
</evidence>
<dbReference type="PANTHER" id="PTHR48104">
    <property type="entry name" value="METACASPASE-4"/>
    <property type="match status" value="1"/>
</dbReference>
<dbReference type="Proteomes" id="UP001414441">
    <property type="component" value="Unassembled WGS sequence"/>
</dbReference>
<sequence length="478" mass="52033">MVSFNLRMAYKNKYLGDSLMELILKSVLMSLSLLSVSSLSLAADKALIIGVGEYEDPMNNLTGIDLDSGMIDEMAQRLGIDESNITHLSDSQATRKNILKELDSLANTTTSQDRVLIYYSGHGSQVEDTNGDEPDNMDETLYVYDGHLIDDDINEALSKIKSNNMVVLIDACHSGTGTKSLAANMFSQNRQRVQVKSIGYDKRYTDSNLALMPSSKAKPKNSMQQYISIGAAQDDEQSLATPEGSIFTKAIYESFEEARRDGSSSSWQALYDSTAYKISSLSLDASERFSPKIDGDTSLLNKPIYFANNTDTIEVNKQRVIDLVGQLPKDVVINSPSMLNVGEEFVVELTTPVSGYLNAVTVGADDSVTVLFPNKYATNNKIQAQTISLPGNGKFKIVATEPRGETLVAAFITQKPIDLTSKGFGFLDAQGKVKDEAFAKISGASIDQALTRRNLAIVPIEGSTTPIAIANYAIVNIK</sequence>
<evidence type="ECO:0000313" key="3">
    <source>
        <dbReference type="EMBL" id="MEN8626096.1"/>
    </source>
</evidence>
<reference evidence="3 4" key="1">
    <citation type="submission" date="2024-05" db="EMBL/GenBank/DDBJ databases">
        <title>Genome sequencing of Marine Estuary Bacteria, Pseudoalteromonas distincta strain FA, Psychrobacter proteolyticus strain EA, and Shewanella baltica strain CA.</title>
        <authorList>
            <person name="Dieffenbach S.A."/>
            <person name="Maclea K.S."/>
        </authorList>
    </citation>
    <scope>NUCLEOTIDE SEQUENCE [LARGE SCALE GENOMIC DNA]</scope>
    <source>
        <strain evidence="3 4">EA</strain>
    </source>
</reference>
<dbReference type="InterPro" id="IPR029030">
    <property type="entry name" value="Caspase-like_dom_sf"/>
</dbReference>
<organism evidence="3 4">
    <name type="scientific">Psychrobacter proteolyticus</name>
    <dbReference type="NCBI Taxonomy" id="147825"/>
    <lineage>
        <taxon>Bacteria</taxon>
        <taxon>Pseudomonadati</taxon>
        <taxon>Pseudomonadota</taxon>
        <taxon>Gammaproteobacteria</taxon>
        <taxon>Moraxellales</taxon>
        <taxon>Moraxellaceae</taxon>
        <taxon>Psychrobacter</taxon>
    </lineage>
</organism>
<proteinExistence type="predicted"/>
<feature type="domain" description="DUF4384" evidence="2">
    <location>
        <begin position="340"/>
        <end position="416"/>
    </location>
</feature>
<evidence type="ECO:0000259" key="1">
    <source>
        <dbReference type="Pfam" id="PF00656"/>
    </source>
</evidence>
<dbReference type="PANTHER" id="PTHR48104:SF30">
    <property type="entry name" value="METACASPASE-1"/>
    <property type="match status" value="1"/>
</dbReference>
<dbReference type="RefSeq" id="WP_347163213.1">
    <property type="nucleotide sequence ID" value="NZ_JBDLOB010000004.1"/>
</dbReference>
<dbReference type="InterPro" id="IPR050452">
    <property type="entry name" value="Metacaspase"/>
</dbReference>
<dbReference type="SUPFAM" id="SSF52129">
    <property type="entry name" value="Caspase-like"/>
    <property type="match status" value="1"/>
</dbReference>
<dbReference type="InterPro" id="IPR011600">
    <property type="entry name" value="Pept_C14_caspase"/>
</dbReference>